<dbReference type="AlphaFoldDB" id="A0A2C9V9W9"/>
<organism evidence="1">
    <name type="scientific">Manihot esculenta</name>
    <name type="common">Cassava</name>
    <name type="synonym">Jatropha manihot</name>
    <dbReference type="NCBI Taxonomy" id="3983"/>
    <lineage>
        <taxon>Eukaryota</taxon>
        <taxon>Viridiplantae</taxon>
        <taxon>Streptophyta</taxon>
        <taxon>Embryophyta</taxon>
        <taxon>Tracheophyta</taxon>
        <taxon>Spermatophyta</taxon>
        <taxon>Magnoliopsida</taxon>
        <taxon>eudicotyledons</taxon>
        <taxon>Gunneridae</taxon>
        <taxon>Pentapetalae</taxon>
        <taxon>rosids</taxon>
        <taxon>fabids</taxon>
        <taxon>Malpighiales</taxon>
        <taxon>Euphorbiaceae</taxon>
        <taxon>Crotonoideae</taxon>
        <taxon>Manihoteae</taxon>
        <taxon>Manihot</taxon>
    </lineage>
</organism>
<sequence length="68" mass="7884">MARRAGFVLRFSVIATNKPINPILFHVSFSFSPVPTPQFEQTEQREILQNYSNTISGKDHERCEQMDK</sequence>
<dbReference type="EMBL" id="CM004395">
    <property type="protein sequence ID" value="OAY40895.1"/>
    <property type="molecule type" value="Genomic_DNA"/>
</dbReference>
<evidence type="ECO:0000313" key="1">
    <source>
        <dbReference type="EMBL" id="OAY40895.1"/>
    </source>
</evidence>
<protein>
    <submittedName>
        <fullName evidence="1">Uncharacterized protein</fullName>
    </submittedName>
</protein>
<accession>A0A2C9V9W9</accession>
<gene>
    <name evidence="1" type="ORF">MANES_09G058100</name>
</gene>
<reference evidence="1" key="1">
    <citation type="submission" date="2016-02" db="EMBL/GenBank/DDBJ databases">
        <title>WGS assembly of Manihot esculenta.</title>
        <authorList>
            <person name="Bredeson J.V."/>
            <person name="Prochnik S.E."/>
            <person name="Lyons J.B."/>
            <person name="Schmutz J."/>
            <person name="Grimwood J."/>
            <person name="Vrebalov J."/>
            <person name="Bart R.S."/>
            <person name="Amuge T."/>
            <person name="Ferguson M.E."/>
            <person name="Green R."/>
            <person name="Putnam N."/>
            <person name="Stites J."/>
            <person name="Rounsley S."/>
            <person name="Rokhsar D.S."/>
        </authorList>
    </citation>
    <scope>NUCLEOTIDE SEQUENCE [LARGE SCALE GENOMIC DNA]</scope>
    <source>
        <tissue evidence="1">Leaf</tissue>
    </source>
</reference>
<proteinExistence type="predicted"/>
<name>A0A2C9V9W9_MANES</name>